<accession>A0A8D5AJ68</accession>
<dbReference type="RefSeq" id="WP_054772778.1">
    <property type="nucleotide sequence ID" value="NZ_AP019782.1"/>
</dbReference>
<keyword evidence="2" id="KW-1185">Reference proteome</keyword>
<name>A0A8D5AJ68_9GAMM</name>
<sequence>MKQYTLRNAPTFILTGELLSCRHDEKLLVNELRQRQVVSLCNRSHRATVCRLKAQGRWIGQTNEFGNNGEAS</sequence>
<reference evidence="1" key="1">
    <citation type="submission" date="2019-06" db="EMBL/GenBank/DDBJ databases">
        <title>Complete genome sequence of Methylogaea oryzae strain JCM16910.</title>
        <authorList>
            <person name="Asakawa S."/>
        </authorList>
    </citation>
    <scope>NUCLEOTIDE SEQUENCE</scope>
    <source>
        <strain evidence="1">E10</strain>
    </source>
</reference>
<evidence type="ECO:0000313" key="2">
    <source>
        <dbReference type="Proteomes" id="UP000824988"/>
    </source>
</evidence>
<protein>
    <submittedName>
        <fullName evidence="1">Uncharacterized protein</fullName>
    </submittedName>
</protein>
<dbReference type="Proteomes" id="UP000824988">
    <property type="component" value="Chromosome"/>
</dbReference>
<gene>
    <name evidence="1" type="ORF">MoryE10_03420</name>
</gene>
<proteinExistence type="predicted"/>
<evidence type="ECO:0000313" key="1">
    <source>
        <dbReference type="EMBL" id="BBL69736.1"/>
    </source>
</evidence>
<dbReference type="EMBL" id="AP019782">
    <property type="protein sequence ID" value="BBL69736.1"/>
    <property type="molecule type" value="Genomic_DNA"/>
</dbReference>
<dbReference type="AlphaFoldDB" id="A0A8D5AJ68"/>
<dbReference type="KEGG" id="moz:MoryE10_03420"/>
<organism evidence="1 2">
    <name type="scientific">Methylogaea oryzae</name>
    <dbReference type="NCBI Taxonomy" id="1295382"/>
    <lineage>
        <taxon>Bacteria</taxon>
        <taxon>Pseudomonadati</taxon>
        <taxon>Pseudomonadota</taxon>
        <taxon>Gammaproteobacteria</taxon>
        <taxon>Methylococcales</taxon>
        <taxon>Methylococcaceae</taxon>
        <taxon>Methylogaea</taxon>
    </lineage>
</organism>